<protein>
    <recommendedName>
        <fullName evidence="3">DUF177 domain-containing protein</fullName>
    </recommendedName>
</protein>
<dbReference type="EMBL" id="FNSD01000001">
    <property type="protein sequence ID" value="SEC07181.1"/>
    <property type="molecule type" value="Genomic_DNA"/>
</dbReference>
<evidence type="ECO:0000313" key="1">
    <source>
        <dbReference type="EMBL" id="SEC07181.1"/>
    </source>
</evidence>
<dbReference type="Pfam" id="PF02620">
    <property type="entry name" value="YceD"/>
    <property type="match status" value="1"/>
</dbReference>
<dbReference type="OrthoDB" id="9790372at2"/>
<organism evidence="1 2">
    <name type="scientific">Terriglobus roseus</name>
    <dbReference type="NCBI Taxonomy" id="392734"/>
    <lineage>
        <taxon>Bacteria</taxon>
        <taxon>Pseudomonadati</taxon>
        <taxon>Acidobacteriota</taxon>
        <taxon>Terriglobia</taxon>
        <taxon>Terriglobales</taxon>
        <taxon>Acidobacteriaceae</taxon>
        <taxon>Terriglobus</taxon>
    </lineage>
</organism>
<evidence type="ECO:0000313" key="2">
    <source>
        <dbReference type="Proteomes" id="UP000182409"/>
    </source>
</evidence>
<gene>
    <name evidence="1" type="ORF">SAMN05443244_2573</name>
</gene>
<reference evidence="1 2" key="1">
    <citation type="submission" date="2016-10" db="EMBL/GenBank/DDBJ databases">
        <authorList>
            <person name="de Groot N.N."/>
        </authorList>
    </citation>
    <scope>NUCLEOTIDE SEQUENCE [LARGE SCALE GENOMIC DNA]</scope>
    <source>
        <strain evidence="1 2">AB35.6</strain>
    </source>
</reference>
<name>A0A1H4PIM2_9BACT</name>
<dbReference type="Proteomes" id="UP000182409">
    <property type="component" value="Unassembled WGS sequence"/>
</dbReference>
<dbReference type="PANTHER" id="PTHR34374:SF1">
    <property type="entry name" value="LARGE RIBOSOMAL RNA SUBUNIT ACCUMULATION PROTEIN YCED HOMOLOG 1, CHLOROPLASTIC"/>
    <property type="match status" value="1"/>
</dbReference>
<dbReference type="PANTHER" id="PTHR34374">
    <property type="entry name" value="LARGE RIBOSOMAL RNA SUBUNIT ACCUMULATION PROTEIN YCED HOMOLOG 1, CHLOROPLASTIC"/>
    <property type="match status" value="1"/>
</dbReference>
<sequence>MRITPADLIPDPLPLAETIQPGTIDYAPDVRQIGPLTVKGEADRIEENRGPKDIVEDIRVRAAFIGDFELLCARCLDPIAYHADQNFDLIFRPSGVDAEAGERAISEAETEIGYYEQNGLLLEDVVREQVLLSLPDRSLCRDDCKGICARCGGNLNETACNCVETEVDTRWAALQGFGAASKSESK</sequence>
<dbReference type="AlphaFoldDB" id="A0A1H4PIM2"/>
<dbReference type="InterPro" id="IPR003772">
    <property type="entry name" value="YceD"/>
</dbReference>
<proteinExistence type="predicted"/>
<dbReference type="RefSeq" id="WP_074654416.1">
    <property type="nucleotide sequence ID" value="NZ_FNSD01000001.1"/>
</dbReference>
<accession>A0A1H4PIM2</accession>
<evidence type="ECO:0008006" key="3">
    <source>
        <dbReference type="Google" id="ProtNLM"/>
    </source>
</evidence>